<gene>
    <name evidence="1" type="ORF">DWV05_09730</name>
</gene>
<evidence type="ECO:0000313" key="2">
    <source>
        <dbReference type="Proteomes" id="UP000254492"/>
    </source>
</evidence>
<sequence length="84" mass="10147">MSLNNLFLVALSVINWFNSLSQEQQLKVIKILLLLFKYGFHWYKIKHCKVNKDNKRHVNNKKEQRYVEVSLFLDIIVRIVLILF</sequence>
<dbReference type="Proteomes" id="UP000254492">
    <property type="component" value="Unassembled WGS sequence"/>
</dbReference>
<keyword evidence="2" id="KW-1185">Reference proteome</keyword>
<comment type="caution">
    <text evidence="1">The sequence shown here is derived from an EMBL/GenBank/DDBJ whole genome shotgun (WGS) entry which is preliminary data.</text>
</comment>
<organism evidence="1 2">
    <name type="scientific">Weissella thailandensis</name>
    <dbReference type="NCBI Taxonomy" id="89061"/>
    <lineage>
        <taxon>Bacteria</taxon>
        <taxon>Bacillati</taxon>
        <taxon>Bacillota</taxon>
        <taxon>Bacilli</taxon>
        <taxon>Lactobacillales</taxon>
        <taxon>Lactobacillaceae</taxon>
        <taxon>Weissella</taxon>
    </lineage>
</organism>
<reference evidence="1 2" key="1">
    <citation type="submission" date="2018-07" db="EMBL/GenBank/DDBJ databases">
        <title>Genome-based reclassification of Weissella jogaejeotgali as Weissella thailandensis.</title>
        <authorList>
            <person name="Chun J."/>
            <person name="Kim B.-Y."/>
            <person name="Kwak M.-J."/>
        </authorList>
    </citation>
    <scope>NUCLEOTIDE SEQUENCE [LARGE SCALE GENOMIC DNA]</scope>
    <source>
        <strain evidence="1 2">KCTC 3751</strain>
    </source>
</reference>
<accession>A0ABX9I1X3</accession>
<evidence type="ECO:0000313" key="1">
    <source>
        <dbReference type="EMBL" id="RDS58700.1"/>
    </source>
</evidence>
<protein>
    <submittedName>
        <fullName evidence="1">Uncharacterized protein</fullName>
    </submittedName>
</protein>
<dbReference type="EMBL" id="QRAY01000025">
    <property type="protein sequence ID" value="RDS58700.1"/>
    <property type="molecule type" value="Genomic_DNA"/>
</dbReference>
<name>A0ABX9I1X3_9LACO</name>
<proteinExistence type="predicted"/>